<dbReference type="InterPro" id="IPR032675">
    <property type="entry name" value="LRR_dom_sf"/>
</dbReference>
<proteinExistence type="predicted"/>
<feature type="chain" id="PRO_5008900031" evidence="6">
    <location>
        <begin position="30"/>
        <end position="458"/>
    </location>
</feature>
<dbReference type="PANTHER" id="PTHR32093">
    <property type="entry name" value="LEUCINE-RICH REPEAT EXTENSIN-LIKE PROTEIN 3-RELATED"/>
    <property type="match status" value="1"/>
</dbReference>
<comment type="subcellular location">
    <subcellularLocation>
        <location evidence="1">Secreted</location>
    </subcellularLocation>
</comment>
<evidence type="ECO:0000256" key="3">
    <source>
        <dbReference type="ARBA" id="ARBA00022729"/>
    </source>
</evidence>
<feature type="region of interest" description="Disordered" evidence="5">
    <location>
        <begin position="47"/>
        <end position="68"/>
    </location>
</feature>
<feature type="region of interest" description="Disordered" evidence="5">
    <location>
        <begin position="437"/>
        <end position="458"/>
    </location>
</feature>
<dbReference type="EMBL" id="GDJX01016722">
    <property type="protein sequence ID" value="JAT51214.1"/>
    <property type="molecule type" value="Transcribed_RNA"/>
</dbReference>
<dbReference type="Gene3D" id="3.80.10.10">
    <property type="entry name" value="Ribonuclease Inhibitor"/>
    <property type="match status" value="2"/>
</dbReference>
<reference evidence="7" key="1">
    <citation type="submission" date="2015-07" db="EMBL/GenBank/DDBJ databases">
        <title>Transcriptome Assembly of Anthurium amnicola.</title>
        <authorList>
            <person name="Suzuki J."/>
        </authorList>
    </citation>
    <scope>NUCLEOTIDE SEQUENCE</scope>
</reference>
<sequence>MGRRSACFPAAKFPILFFFLLQLCLTATAKSSREALEVSIGIGVGGGAEAPSPSEESPPSPPCGCVSPGPPQPSDFQDVKLYLAYKVIQRFKQTITCDPRGVTSSWTGADICKTYQGFFCSNPPDNKTAVTVASVDFNGFGLCAPTVSGFVDQLPDLALFHANSNNFTGTLPDLSRLPYIYELDVSNNRMSGAYPTNTLALSNLLFLDLRYNLFSGSVPPFVFSSLDLDVLFLNNNGFTGQLPPTLGCITAAYLTLANNGFTGPIPGSIGNTSGTLVEVLLLNNRLSGCLPFQIGLLNKATVFDAGYNQLTGPLPLSFACLASVEQLNFAGNLLYGHVPDGVCQLGNLANLSLSQNYFTSLGASCWRLLKTRVLDVRFNCIPGLPMQRSLAQCAAFAAKPKFCSFVPSLYYIPCKSCSQNNATDAKRVLPAPPWAAGVYGKGKPAPSPTYGALHRQNP</sequence>
<dbReference type="EMBL" id="GDJX01001113">
    <property type="protein sequence ID" value="JAT66823.1"/>
    <property type="molecule type" value="Transcribed_RNA"/>
</dbReference>
<evidence type="ECO:0000313" key="8">
    <source>
        <dbReference type="EMBL" id="JAT66823.1"/>
    </source>
</evidence>
<keyword evidence="4" id="KW-0677">Repeat</keyword>
<accession>A0A1D1Y9F9</accession>
<keyword evidence="2" id="KW-0964">Secreted</keyword>
<protein>
    <submittedName>
        <fullName evidence="7">Uncharacterized protein At4g06744</fullName>
    </submittedName>
</protein>
<gene>
    <name evidence="7" type="primary">At4g06744_3</name>
    <name evidence="8" type="synonym">At4g06744_0</name>
    <name evidence="8" type="ORF">g.98471</name>
    <name evidence="7" type="ORF">g.98473</name>
</gene>
<keyword evidence="3 6" id="KW-0732">Signal</keyword>
<evidence type="ECO:0000256" key="1">
    <source>
        <dbReference type="ARBA" id="ARBA00004613"/>
    </source>
</evidence>
<evidence type="ECO:0000313" key="7">
    <source>
        <dbReference type="EMBL" id="JAT51214.1"/>
    </source>
</evidence>
<dbReference type="InterPro" id="IPR051582">
    <property type="entry name" value="LRR_extensin-like_regulator"/>
</dbReference>
<evidence type="ECO:0000256" key="4">
    <source>
        <dbReference type="ARBA" id="ARBA00022737"/>
    </source>
</evidence>
<feature type="signal peptide" evidence="6">
    <location>
        <begin position="1"/>
        <end position="29"/>
    </location>
</feature>
<evidence type="ECO:0000256" key="5">
    <source>
        <dbReference type="SAM" id="MobiDB-lite"/>
    </source>
</evidence>
<name>A0A1D1Y9F9_9ARAE</name>
<feature type="compositionally biased region" description="Pro residues" evidence="5">
    <location>
        <begin position="56"/>
        <end position="68"/>
    </location>
</feature>
<evidence type="ECO:0000256" key="2">
    <source>
        <dbReference type="ARBA" id="ARBA00022525"/>
    </source>
</evidence>
<dbReference type="AlphaFoldDB" id="A0A1D1Y9F9"/>
<dbReference type="GO" id="GO:0005576">
    <property type="term" value="C:extracellular region"/>
    <property type="evidence" value="ECO:0007669"/>
    <property type="project" value="UniProtKB-SubCell"/>
</dbReference>
<dbReference type="InterPro" id="IPR001611">
    <property type="entry name" value="Leu-rich_rpt"/>
</dbReference>
<organism evidence="7">
    <name type="scientific">Anthurium amnicola</name>
    <dbReference type="NCBI Taxonomy" id="1678845"/>
    <lineage>
        <taxon>Eukaryota</taxon>
        <taxon>Viridiplantae</taxon>
        <taxon>Streptophyta</taxon>
        <taxon>Embryophyta</taxon>
        <taxon>Tracheophyta</taxon>
        <taxon>Spermatophyta</taxon>
        <taxon>Magnoliopsida</taxon>
        <taxon>Liliopsida</taxon>
        <taxon>Araceae</taxon>
        <taxon>Pothoideae</taxon>
        <taxon>Potheae</taxon>
        <taxon>Anthurium</taxon>
    </lineage>
</organism>
<dbReference type="PANTHER" id="PTHR32093:SF128">
    <property type="entry name" value="LEUCINE-RICH REPEAT-CONTAINING N-TERMINAL PLANT-TYPE DOMAIN-CONTAINING PROTEIN"/>
    <property type="match status" value="1"/>
</dbReference>
<evidence type="ECO:0000256" key="6">
    <source>
        <dbReference type="SAM" id="SignalP"/>
    </source>
</evidence>
<dbReference type="Pfam" id="PF00560">
    <property type="entry name" value="LRR_1"/>
    <property type="match status" value="1"/>
</dbReference>
<dbReference type="SUPFAM" id="SSF52058">
    <property type="entry name" value="L domain-like"/>
    <property type="match status" value="1"/>
</dbReference>